<reference evidence="7" key="1">
    <citation type="submission" date="2022-11" db="EMBL/GenBank/DDBJ databases">
        <authorList>
            <person name="Hyden B.L."/>
            <person name="Feng K."/>
            <person name="Yates T."/>
            <person name="Jawdy S."/>
            <person name="Smart L.B."/>
            <person name="Muchero W."/>
        </authorList>
    </citation>
    <scope>NUCLEOTIDE SEQUENCE</scope>
    <source>
        <tissue evidence="7">Shoot tip</tissue>
    </source>
</reference>
<keyword evidence="3" id="KW-0238">DNA-binding</keyword>
<dbReference type="InterPro" id="IPR036638">
    <property type="entry name" value="HLH_DNA-bd_sf"/>
</dbReference>
<evidence type="ECO:0000259" key="6">
    <source>
        <dbReference type="PROSITE" id="PS50888"/>
    </source>
</evidence>
<dbReference type="PROSITE" id="PS50888">
    <property type="entry name" value="BHLH"/>
    <property type="match status" value="1"/>
</dbReference>
<dbReference type="GO" id="GO:0003677">
    <property type="term" value="F:DNA binding"/>
    <property type="evidence" value="ECO:0007669"/>
    <property type="project" value="UniProtKB-KW"/>
</dbReference>
<feature type="domain" description="BHLH" evidence="6">
    <location>
        <begin position="1"/>
        <end position="49"/>
    </location>
</feature>
<dbReference type="AlphaFoldDB" id="A0A9Q0U4C7"/>
<dbReference type="CDD" id="cd11448">
    <property type="entry name" value="bHLH_AtFAMA_like"/>
    <property type="match status" value="1"/>
</dbReference>
<evidence type="ECO:0000313" key="7">
    <source>
        <dbReference type="EMBL" id="KAJ6723181.1"/>
    </source>
</evidence>
<evidence type="ECO:0000313" key="8">
    <source>
        <dbReference type="Proteomes" id="UP001151752"/>
    </source>
</evidence>
<dbReference type="GO" id="GO:0046983">
    <property type="term" value="F:protein dimerization activity"/>
    <property type="evidence" value="ECO:0007669"/>
    <property type="project" value="InterPro"/>
</dbReference>
<dbReference type="SMART" id="SM00353">
    <property type="entry name" value="HLH"/>
    <property type="match status" value="1"/>
</dbReference>
<keyword evidence="4" id="KW-0804">Transcription</keyword>
<evidence type="ECO:0000256" key="3">
    <source>
        <dbReference type="ARBA" id="ARBA00023125"/>
    </source>
</evidence>
<dbReference type="InterPro" id="IPR044283">
    <property type="entry name" value="FAMA/SPEECHLESS/MUTE-like"/>
</dbReference>
<dbReference type="GO" id="GO:0003700">
    <property type="term" value="F:DNA-binding transcription factor activity"/>
    <property type="evidence" value="ECO:0007669"/>
    <property type="project" value="InterPro"/>
</dbReference>
<comment type="subcellular location">
    <subcellularLocation>
        <location evidence="1">Nucleus</location>
    </subcellularLocation>
</comment>
<dbReference type="Pfam" id="PF00010">
    <property type="entry name" value="HLH"/>
    <property type="match status" value="1"/>
</dbReference>
<evidence type="ECO:0000256" key="2">
    <source>
        <dbReference type="ARBA" id="ARBA00023015"/>
    </source>
</evidence>
<evidence type="ECO:0000256" key="1">
    <source>
        <dbReference type="ARBA" id="ARBA00004123"/>
    </source>
</evidence>
<comment type="caution">
    <text evidence="7">The sequence shown here is derived from an EMBL/GenBank/DDBJ whole genome shotgun (WGS) entry which is preliminary data.</text>
</comment>
<organism evidence="7 8">
    <name type="scientific">Salix koriyanagi</name>
    <dbReference type="NCBI Taxonomy" id="2511006"/>
    <lineage>
        <taxon>Eukaryota</taxon>
        <taxon>Viridiplantae</taxon>
        <taxon>Streptophyta</taxon>
        <taxon>Embryophyta</taxon>
        <taxon>Tracheophyta</taxon>
        <taxon>Spermatophyta</taxon>
        <taxon>Magnoliopsida</taxon>
        <taxon>eudicotyledons</taxon>
        <taxon>Gunneridae</taxon>
        <taxon>Pentapetalae</taxon>
        <taxon>rosids</taxon>
        <taxon>fabids</taxon>
        <taxon>Malpighiales</taxon>
        <taxon>Salicaceae</taxon>
        <taxon>Saliceae</taxon>
        <taxon>Salix</taxon>
    </lineage>
</organism>
<keyword evidence="5" id="KW-0539">Nucleus</keyword>
<evidence type="ECO:0000256" key="4">
    <source>
        <dbReference type="ARBA" id="ARBA00023163"/>
    </source>
</evidence>
<gene>
    <name evidence="7" type="ORF">OIU74_007712</name>
</gene>
<evidence type="ECO:0000256" key="5">
    <source>
        <dbReference type="ARBA" id="ARBA00023242"/>
    </source>
</evidence>
<proteinExistence type="predicted"/>
<dbReference type="GO" id="GO:0045893">
    <property type="term" value="P:positive regulation of DNA-templated transcription"/>
    <property type="evidence" value="ECO:0007669"/>
    <property type="project" value="TreeGrafter"/>
</dbReference>
<sequence length="164" mass="18417">MNHIAVERNRRRLMNDHLDSLRSLMPPSYIHKGDQASIIGGAIDFVKELEQFVQSLEAQKRMREIDAASSTGISPTQYSTSQQQCDILVEEGGTCEEERTVMNKSEATEIEVAAVQNHVNFEGKESENSWAVVESYRCIGGPWAYGFAPKHHFFSSHSSLLLQS</sequence>
<protein>
    <submittedName>
        <fullName evidence="7">MAX DIMERIZATION MAD</fullName>
    </submittedName>
</protein>
<dbReference type="EMBL" id="JAPFFM010000013">
    <property type="protein sequence ID" value="KAJ6723181.1"/>
    <property type="molecule type" value="Genomic_DNA"/>
</dbReference>
<dbReference type="InterPro" id="IPR011598">
    <property type="entry name" value="bHLH_dom"/>
</dbReference>
<dbReference type="PANTHER" id="PTHR46684">
    <property type="entry name" value="TRANSCRIPTION FACTOR FAMA"/>
    <property type="match status" value="1"/>
</dbReference>
<keyword evidence="2" id="KW-0805">Transcription regulation</keyword>
<dbReference type="Gene3D" id="4.10.280.10">
    <property type="entry name" value="Helix-loop-helix DNA-binding domain"/>
    <property type="match status" value="1"/>
</dbReference>
<dbReference type="Proteomes" id="UP001151752">
    <property type="component" value="Chromosome 14"/>
</dbReference>
<dbReference type="GO" id="GO:0005634">
    <property type="term" value="C:nucleus"/>
    <property type="evidence" value="ECO:0007669"/>
    <property type="project" value="UniProtKB-SubCell"/>
</dbReference>
<reference evidence="7" key="2">
    <citation type="journal article" date="2023" name="Int. J. Mol. Sci.">
        <title>De Novo Assembly and Annotation of 11 Diverse Shrub Willow (Salix) Genomes Reveals Novel Gene Organization in Sex-Linked Regions.</title>
        <authorList>
            <person name="Hyden B."/>
            <person name="Feng K."/>
            <person name="Yates T.B."/>
            <person name="Jawdy S."/>
            <person name="Cereghino C."/>
            <person name="Smart L.B."/>
            <person name="Muchero W."/>
        </authorList>
    </citation>
    <scope>NUCLEOTIDE SEQUENCE</scope>
    <source>
        <tissue evidence="7">Shoot tip</tissue>
    </source>
</reference>
<dbReference type="GO" id="GO:0010052">
    <property type="term" value="P:guard cell differentiation"/>
    <property type="evidence" value="ECO:0007669"/>
    <property type="project" value="InterPro"/>
</dbReference>
<accession>A0A9Q0U4C7</accession>
<dbReference type="PANTHER" id="PTHR46684:SF16">
    <property type="entry name" value="TRANSCRIPTION FACTOR BHLH67-LIKE ISOFORM X2"/>
    <property type="match status" value="1"/>
</dbReference>
<dbReference type="SUPFAM" id="SSF47459">
    <property type="entry name" value="HLH, helix-loop-helix DNA-binding domain"/>
    <property type="match status" value="1"/>
</dbReference>
<keyword evidence="8" id="KW-1185">Reference proteome</keyword>
<name>A0A9Q0U4C7_9ROSI</name>